<dbReference type="Pfam" id="PF02589">
    <property type="entry name" value="LUD_dom"/>
    <property type="match status" value="1"/>
</dbReference>
<dbReference type="Proteomes" id="UP001144256">
    <property type="component" value="Unassembled WGS sequence"/>
</dbReference>
<accession>A0A9W6DFJ3</accession>
<sequence>MDNVTKEVIIANFRQRNISAEFYNNVEDVNNRILELIPQDCSIGVGHSTTLEQMEIMKKLSDRGNIMIDKSSATNHEQMKVLKKKALTADWYISSSNAVSMDGQIVNIDHSGNRVASLMYGPDKVIIVVGVNKIADNLDKAIDRAKNIAAVKNAKRAGYKPPCVYLNKCVDCTSSERICNYLTVIQGQHDKDRLRVLIIDKELGF</sequence>
<dbReference type="RefSeq" id="WP_281815070.1">
    <property type="nucleotide sequence ID" value="NZ_BRLB01000004.1"/>
</dbReference>
<gene>
    <name evidence="2" type="ORF">SH1V18_20170</name>
</gene>
<dbReference type="PANTHER" id="PTHR36179:SF2">
    <property type="entry name" value="LUD DOMAIN-CONTAINING PROTEIN"/>
    <property type="match status" value="1"/>
</dbReference>
<dbReference type="AlphaFoldDB" id="A0A9W6DFJ3"/>
<dbReference type="EMBL" id="BRLB01000004">
    <property type="protein sequence ID" value="GKX29537.1"/>
    <property type="molecule type" value="Genomic_DNA"/>
</dbReference>
<dbReference type="SUPFAM" id="SSF100950">
    <property type="entry name" value="NagB/RpiA/CoA transferase-like"/>
    <property type="match status" value="1"/>
</dbReference>
<name>A0A9W6DFJ3_9FIRM</name>
<evidence type="ECO:0000259" key="1">
    <source>
        <dbReference type="Pfam" id="PF02589"/>
    </source>
</evidence>
<keyword evidence="3" id="KW-1185">Reference proteome</keyword>
<reference evidence="2" key="1">
    <citation type="submission" date="2022-06" db="EMBL/GenBank/DDBJ databases">
        <title>Vallitalea longa sp. nov., an anaerobic bacterium isolated from marine sediment.</title>
        <authorList>
            <person name="Hirano S."/>
            <person name="Terahara T."/>
            <person name="Mori K."/>
            <person name="Hamada M."/>
            <person name="Matsumoto R."/>
            <person name="Kobayashi T."/>
        </authorList>
    </citation>
    <scope>NUCLEOTIDE SEQUENCE</scope>
    <source>
        <strain evidence="2">SH18-1</strain>
    </source>
</reference>
<dbReference type="InterPro" id="IPR003741">
    <property type="entry name" value="LUD_dom"/>
</dbReference>
<comment type="caution">
    <text evidence="2">The sequence shown here is derived from an EMBL/GenBank/DDBJ whole genome shotgun (WGS) entry which is preliminary data.</text>
</comment>
<protein>
    <submittedName>
        <fullName evidence="2">Lactate utilization protein</fullName>
    </submittedName>
</protein>
<feature type="domain" description="LUD" evidence="1">
    <location>
        <begin position="7"/>
        <end position="199"/>
    </location>
</feature>
<dbReference type="PANTHER" id="PTHR36179">
    <property type="entry name" value="LUD_DOM DOMAIN-CONTAINING PROTEIN"/>
    <property type="match status" value="1"/>
</dbReference>
<evidence type="ECO:0000313" key="3">
    <source>
        <dbReference type="Proteomes" id="UP001144256"/>
    </source>
</evidence>
<proteinExistence type="predicted"/>
<organism evidence="2 3">
    <name type="scientific">Vallitalea longa</name>
    <dbReference type="NCBI Taxonomy" id="2936439"/>
    <lineage>
        <taxon>Bacteria</taxon>
        <taxon>Bacillati</taxon>
        <taxon>Bacillota</taxon>
        <taxon>Clostridia</taxon>
        <taxon>Lachnospirales</taxon>
        <taxon>Vallitaleaceae</taxon>
        <taxon>Vallitalea</taxon>
    </lineage>
</organism>
<dbReference type="InterPro" id="IPR037171">
    <property type="entry name" value="NagB/RpiA_transferase-like"/>
</dbReference>
<evidence type="ECO:0000313" key="2">
    <source>
        <dbReference type="EMBL" id="GKX29537.1"/>
    </source>
</evidence>